<dbReference type="Gene3D" id="2.60.40.640">
    <property type="match status" value="2"/>
</dbReference>
<evidence type="ECO:0000256" key="1">
    <source>
        <dbReference type="ARBA" id="ARBA00005298"/>
    </source>
</evidence>
<dbReference type="EMBL" id="JAODUO010000587">
    <property type="protein sequence ID" value="KAK2177637.1"/>
    <property type="molecule type" value="Genomic_DNA"/>
</dbReference>
<dbReference type="Pfam" id="PF00339">
    <property type="entry name" value="Arrestin_N"/>
    <property type="match status" value="1"/>
</dbReference>
<dbReference type="InterPro" id="IPR011022">
    <property type="entry name" value="Arrestin_C-like"/>
</dbReference>
<dbReference type="GO" id="GO:0015031">
    <property type="term" value="P:protein transport"/>
    <property type="evidence" value="ECO:0007669"/>
    <property type="project" value="TreeGrafter"/>
</dbReference>
<dbReference type="InterPro" id="IPR050357">
    <property type="entry name" value="Arrestin_domain-protein"/>
</dbReference>
<comment type="similarity">
    <text evidence="1">Belongs to the arrestin family.</text>
</comment>
<evidence type="ECO:0000313" key="3">
    <source>
        <dbReference type="EMBL" id="KAK2177637.1"/>
    </source>
</evidence>
<dbReference type="SUPFAM" id="SSF81296">
    <property type="entry name" value="E set domains"/>
    <property type="match status" value="2"/>
</dbReference>
<feature type="domain" description="Arrestin C-terminal-like" evidence="2">
    <location>
        <begin position="202"/>
        <end position="362"/>
    </location>
</feature>
<proteinExistence type="inferred from homology"/>
<dbReference type="InterPro" id="IPR014756">
    <property type="entry name" value="Ig_E-set"/>
</dbReference>
<comment type="caution">
    <text evidence="3">The sequence shown here is derived from an EMBL/GenBank/DDBJ whole genome shotgun (WGS) entry which is preliminary data.</text>
</comment>
<dbReference type="Proteomes" id="UP001209878">
    <property type="component" value="Unassembled WGS sequence"/>
</dbReference>
<evidence type="ECO:0000313" key="4">
    <source>
        <dbReference type="Proteomes" id="UP001209878"/>
    </source>
</evidence>
<dbReference type="Pfam" id="PF02752">
    <property type="entry name" value="Arrestin_C"/>
    <property type="match status" value="1"/>
</dbReference>
<dbReference type="AlphaFoldDB" id="A0AAD9NP58"/>
<organism evidence="3 4">
    <name type="scientific">Ridgeia piscesae</name>
    <name type="common">Tubeworm</name>
    <dbReference type="NCBI Taxonomy" id="27915"/>
    <lineage>
        <taxon>Eukaryota</taxon>
        <taxon>Metazoa</taxon>
        <taxon>Spiralia</taxon>
        <taxon>Lophotrochozoa</taxon>
        <taxon>Annelida</taxon>
        <taxon>Polychaeta</taxon>
        <taxon>Sedentaria</taxon>
        <taxon>Canalipalpata</taxon>
        <taxon>Sabellida</taxon>
        <taxon>Siboglinidae</taxon>
        <taxon>Ridgeia</taxon>
    </lineage>
</organism>
<sequence>MAPLTSPEMHESDRKPNWNVMRTFDLTLHFDDETLGHDETGCYLCLLGCRKPLYQAGQVVAGHMVIRPVRNIHISGVSVIFSGRYVTKWREDQTTWGNYSLFYEEVVYVVEKRQMELDGQRYYRYDFEYRLPVDLPSSLKCADGKLAYCAQGVVHAQTGSDIYTNARRFRVWATVDTGRLPSSLRDPVERAEEQVCKSWLTGDDRVRVKLMLNVQTLVPGEPLVATATVDNLTSRAVGYSIALQQVMAFSAILGCENRGKHSTPLYHRRRHRKQTTKDLASSGVVAVTPHTAVTARRIFSIPRALLPSSQSHISVPHPLRQHGDIISPEIYVSYVVKLSVSSESSGSELSIPIEVDIGTTDSRSQQHKTDDAASTIETECSLYSHSLYSHSGII</sequence>
<dbReference type="GO" id="GO:0005737">
    <property type="term" value="C:cytoplasm"/>
    <property type="evidence" value="ECO:0007669"/>
    <property type="project" value="TreeGrafter"/>
</dbReference>
<dbReference type="PANTHER" id="PTHR11188:SF17">
    <property type="entry name" value="FI21816P1"/>
    <property type="match status" value="1"/>
</dbReference>
<accession>A0AAD9NP58</accession>
<gene>
    <name evidence="3" type="ORF">NP493_588g01070</name>
</gene>
<dbReference type="InterPro" id="IPR011021">
    <property type="entry name" value="Arrestin-like_N"/>
</dbReference>
<name>A0AAD9NP58_RIDPI</name>
<protein>
    <recommendedName>
        <fullName evidence="2">Arrestin C-terminal-like domain-containing protein</fullName>
    </recommendedName>
</protein>
<dbReference type="SMART" id="SM01017">
    <property type="entry name" value="Arrestin_C"/>
    <property type="match status" value="1"/>
</dbReference>
<keyword evidence="4" id="KW-1185">Reference proteome</keyword>
<dbReference type="InterPro" id="IPR014752">
    <property type="entry name" value="Arrestin-like_C"/>
</dbReference>
<reference evidence="3" key="1">
    <citation type="journal article" date="2023" name="Mol. Biol. Evol.">
        <title>Third-Generation Sequencing Reveals the Adaptive Role of the Epigenome in Three Deep-Sea Polychaetes.</title>
        <authorList>
            <person name="Perez M."/>
            <person name="Aroh O."/>
            <person name="Sun Y."/>
            <person name="Lan Y."/>
            <person name="Juniper S.K."/>
            <person name="Young C.R."/>
            <person name="Angers B."/>
            <person name="Qian P.Y."/>
        </authorList>
    </citation>
    <scope>NUCLEOTIDE SEQUENCE</scope>
    <source>
        <strain evidence="3">R07B-5</strain>
    </source>
</reference>
<dbReference type="PANTHER" id="PTHR11188">
    <property type="entry name" value="ARRESTIN DOMAIN CONTAINING PROTEIN"/>
    <property type="match status" value="1"/>
</dbReference>
<evidence type="ECO:0000259" key="2">
    <source>
        <dbReference type="SMART" id="SM01017"/>
    </source>
</evidence>